<organism evidence="2">
    <name type="scientific">Oryza meridionalis</name>
    <dbReference type="NCBI Taxonomy" id="40149"/>
    <lineage>
        <taxon>Eukaryota</taxon>
        <taxon>Viridiplantae</taxon>
        <taxon>Streptophyta</taxon>
        <taxon>Embryophyta</taxon>
        <taxon>Tracheophyta</taxon>
        <taxon>Spermatophyta</taxon>
        <taxon>Magnoliopsida</taxon>
        <taxon>Liliopsida</taxon>
        <taxon>Poales</taxon>
        <taxon>Poaceae</taxon>
        <taxon>BOP clade</taxon>
        <taxon>Oryzoideae</taxon>
        <taxon>Oryzeae</taxon>
        <taxon>Oryzinae</taxon>
        <taxon>Oryza</taxon>
    </lineage>
</organism>
<reference evidence="2" key="2">
    <citation type="submission" date="2018-05" db="EMBL/GenBank/DDBJ databases">
        <title>OmerRS3 (Oryza meridionalis Reference Sequence Version 3).</title>
        <authorList>
            <person name="Zhang J."/>
            <person name="Kudrna D."/>
            <person name="Lee S."/>
            <person name="Talag J."/>
            <person name="Welchert J."/>
            <person name="Wing R.A."/>
        </authorList>
    </citation>
    <scope>NUCLEOTIDE SEQUENCE [LARGE SCALE GENOMIC DNA]</scope>
    <source>
        <strain evidence="2">cv. OR44</strain>
    </source>
</reference>
<proteinExistence type="predicted"/>
<dbReference type="HOGENOM" id="CLU_2430763_0_0_1"/>
<dbReference type="EnsemblPlants" id="OMERI07G05940.1">
    <property type="protein sequence ID" value="OMERI07G05940.1"/>
    <property type="gene ID" value="OMERI07G05940"/>
</dbReference>
<evidence type="ECO:0000313" key="3">
    <source>
        <dbReference type="Proteomes" id="UP000008021"/>
    </source>
</evidence>
<sequence>MSAPPPCVFCHRHSLPRPPPPRILLPPSEPWYSPFAAARAEVVPFCRCRHTPPLWPPEPRSPPHSTAVPDGVEVVPIHRRNTPQMGQLTKQ</sequence>
<dbReference type="AlphaFoldDB" id="A0A0E0E937"/>
<reference evidence="2" key="1">
    <citation type="submission" date="2015-04" db="UniProtKB">
        <authorList>
            <consortium name="EnsemblPlants"/>
        </authorList>
    </citation>
    <scope>IDENTIFICATION</scope>
</reference>
<dbReference type="Proteomes" id="UP000008021">
    <property type="component" value="Chromosome 7"/>
</dbReference>
<evidence type="ECO:0000256" key="1">
    <source>
        <dbReference type="SAM" id="MobiDB-lite"/>
    </source>
</evidence>
<evidence type="ECO:0000313" key="2">
    <source>
        <dbReference type="EnsemblPlants" id="OMERI07G05940.1"/>
    </source>
</evidence>
<protein>
    <submittedName>
        <fullName evidence="2">Uncharacterized protein</fullName>
    </submittedName>
</protein>
<accession>A0A0E0E937</accession>
<keyword evidence="3" id="KW-1185">Reference proteome</keyword>
<feature type="compositionally biased region" description="Pro residues" evidence="1">
    <location>
        <begin position="53"/>
        <end position="62"/>
    </location>
</feature>
<name>A0A0E0E937_9ORYZ</name>
<feature type="region of interest" description="Disordered" evidence="1">
    <location>
        <begin position="53"/>
        <end position="74"/>
    </location>
</feature>
<dbReference type="Gramene" id="OMERI07G05940.1">
    <property type="protein sequence ID" value="OMERI07G05940.1"/>
    <property type="gene ID" value="OMERI07G05940"/>
</dbReference>